<keyword evidence="1" id="KW-0472">Membrane</keyword>
<keyword evidence="1" id="KW-0812">Transmembrane</keyword>
<keyword evidence="3" id="KW-1185">Reference proteome</keyword>
<protein>
    <submittedName>
        <fullName evidence="2">Uncharacterized protein</fullName>
    </submittedName>
</protein>
<accession>A0A3F3Q741</accession>
<sequence>MTFGSRSLSFILLLYVANLCTDIRGPLVDGIVAKIFYIPFLWVLLSTVSHNSAIGISKCNKTLIRLSSKHVTAIEYGYSER</sequence>
<proteinExistence type="predicted"/>
<evidence type="ECO:0000313" key="3">
    <source>
        <dbReference type="Proteomes" id="UP000253729"/>
    </source>
</evidence>
<organism evidence="2 3">
    <name type="scientific">Aspergillus welwitschiae</name>
    <dbReference type="NCBI Taxonomy" id="1341132"/>
    <lineage>
        <taxon>Eukaryota</taxon>
        <taxon>Fungi</taxon>
        <taxon>Dikarya</taxon>
        <taxon>Ascomycota</taxon>
        <taxon>Pezizomycotina</taxon>
        <taxon>Eurotiomycetes</taxon>
        <taxon>Eurotiomycetidae</taxon>
        <taxon>Eurotiales</taxon>
        <taxon>Aspergillaceae</taxon>
        <taxon>Aspergillus</taxon>
        <taxon>Aspergillus subgen. Circumdati</taxon>
    </lineage>
</organism>
<reference evidence="2 3" key="1">
    <citation type="submission" date="2018-07" db="EMBL/GenBank/DDBJ databases">
        <title>The genomes of Aspergillus section Nigri reveals drivers in fungal speciation.</title>
        <authorList>
            <consortium name="DOE Joint Genome Institute"/>
            <person name="Vesth T.C."/>
            <person name="Nybo J."/>
            <person name="Theobald S."/>
            <person name="Brandl J."/>
            <person name="Frisvad J.C."/>
            <person name="Nielsen K.F."/>
            <person name="Lyhne E.K."/>
            <person name="Kogle M.E."/>
            <person name="Kuo A."/>
            <person name="Riley R."/>
            <person name="Clum A."/>
            <person name="Nolan M."/>
            <person name="Lipzen A."/>
            <person name="Salamov A."/>
            <person name="Henrissat B."/>
            <person name="Wiebenga A."/>
            <person name="De vries R.P."/>
            <person name="Grigoriev I.V."/>
            <person name="Mortensen U.H."/>
            <person name="Andersen M.R."/>
            <person name="Baker S.E."/>
        </authorList>
    </citation>
    <scope>NUCLEOTIDE SEQUENCE [LARGE SCALE GENOMIC DNA]</scope>
    <source>
        <strain evidence="2 3">CBS 139.54b</strain>
    </source>
</reference>
<feature type="transmembrane region" description="Helical" evidence="1">
    <location>
        <begin position="35"/>
        <end position="56"/>
    </location>
</feature>
<gene>
    <name evidence="2" type="ORF">BDQ94DRAFT_17063</name>
</gene>
<dbReference type="GeneID" id="38139893"/>
<keyword evidence="1" id="KW-1133">Transmembrane helix</keyword>
<evidence type="ECO:0000313" key="2">
    <source>
        <dbReference type="EMBL" id="RDH34935.1"/>
    </source>
</evidence>
<evidence type="ECO:0000256" key="1">
    <source>
        <dbReference type="SAM" id="Phobius"/>
    </source>
</evidence>
<dbReference type="EMBL" id="KZ852042">
    <property type="protein sequence ID" value="RDH34935.1"/>
    <property type="molecule type" value="Genomic_DNA"/>
</dbReference>
<dbReference type="Proteomes" id="UP000253729">
    <property type="component" value="Unassembled WGS sequence"/>
</dbReference>
<name>A0A3F3Q741_9EURO</name>
<dbReference type="AlphaFoldDB" id="A0A3F3Q741"/>
<dbReference type="RefSeq" id="XP_026627957.1">
    <property type="nucleotide sequence ID" value="XM_026771537.1"/>
</dbReference>